<comment type="function">
    <text evidence="11">Involved in the TonB-dependent energy-dependent transport of various receptor-bound substrates. Protects ExbD from proteolytic degradation and functionally stabilizes TonB.</text>
</comment>
<evidence type="ECO:0000256" key="2">
    <source>
        <dbReference type="ARBA" id="ARBA00011471"/>
    </source>
</evidence>
<keyword evidence="16" id="KW-1185">Reference proteome</keyword>
<keyword evidence="8 12" id="KW-0653">Protein transport</keyword>
<organism evidence="15 16">
    <name type="scientific">Psittacicella melopsittaci</name>
    <dbReference type="NCBI Taxonomy" id="2028576"/>
    <lineage>
        <taxon>Bacteria</taxon>
        <taxon>Pseudomonadati</taxon>
        <taxon>Pseudomonadota</taxon>
        <taxon>Gammaproteobacteria</taxon>
        <taxon>Pasteurellales</taxon>
        <taxon>Psittacicellaceae</taxon>
        <taxon>Psittacicella</taxon>
    </lineage>
</organism>
<keyword evidence="7 13" id="KW-0812">Transmembrane</keyword>
<comment type="subcellular location">
    <subcellularLocation>
        <location evidence="1">Cell inner membrane</location>
        <topology evidence="1">Multi-pass membrane protein</topology>
    </subcellularLocation>
    <subcellularLocation>
        <location evidence="12">Membrane</location>
        <topology evidence="12">Multi-pass membrane protein</topology>
    </subcellularLocation>
</comment>
<keyword evidence="4 12" id="KW-0813">Transport</keyword>
<dbReference type="PANTHER" id="PTHR30625:SF14">
    <property type="entry name" value="BIOPOLYMER TRANSPORT PROTEIN EXBB"/>
    <property type="match status" value="1"/>
</dbReference>
<dbReference type="InterPro" id="IPR050790">
    <property type="entry name" value="ExbB/TolQ_transport"/>
</dbReference>
<comment type="subunit">
    <text evidence="2">The accessory proteins ExbB and ExbD seem to form a complex with TonB.</text>
</comment>
<feature type="transmembrane region" description="Helical" evidence="13">
    <location>
        <begin position="53"/>
        <end position="77"/>
    </location>
</feature>
<protein>
    <recommendedName>
        <fullName evidence="3">Biopolymer transport protein ExbB</fullName>
    </recommendedName>
</protein>
<evidence type="ECO:0000256" key="13">
    <source>
        <dbReference type="SAM" id="Phobius"/>
    </source>
</evidence>
<evidence type="ECO:0000313" key="16">
    <source>
        <dbReference type="Proteomes" id="UP000266258"/>
    </source>
</evidence>
<dbReference type="Pfam" id="PF01618">
    <property type="entry name" value="MotA_ExbB"/>
    <property type="match status" value="1"/>
</dbReference>
<dbReference type="AlphaFoldDB" id="A0A3A1Y4W2"/>
<comment type="similarity">
    <text evidence="12">Belongs to the exbB/tolQ family.</text>
</comment>
<evidence type="ECO:0000313" key="15">
    <source>
        <dbReference type="EMBL" id="RIY33283.1"/>
    </source>
</evidence>
<evidence type="ECO:0000259" key="14">
    <source>
        <dbReference type="Pfam" id="PF01618"/>
    </source>
</evidence>
<evidence type="ECO:0000256" key="11">
    <source>
        <dbReference type="ARBA" id="ARBA00024816"/>
    </source>
</evidence>
<evidence type="ECO:0000256" key="1">
    <source>
        <dbReference type="ARBA" id="ARBA00004429"/>
    </source>
</evidence>
<comment type="caution">
    <text evidence="15">The sequence shown here is derived from an EMBL/GenBank/DDBJ whole genome shotgun (WGS) entry which is preliminary data.</text>
</comment>
<gene>
    <name evidence="15" type="ORF">CJP74_02330</name>
</gene>
<name>A0A3A1Y4W2_9GAMM</name>
<evidence type="ECO:0000256" key="10">
    <source>
        <dbReference type="ARBA" id="ARBA00023136"/>
    </source>
</evidence>
<reference evidence="15 16" key="1">
    <citation type="submission" date="2017-08" db="EMBL/GenBank/DDBJ databases">
        <title>Reclassification of Bisgaard taxon 37 and 44.</title>
        <authorList>
            <person name="Christensen H."/>
        </authorList>
    </citation>
    <scope>NUCLEOTIDE SEQUENCE [LARGE SCALE GENOMIC DNA]</scope>
    <source>
        <strain evidence="15 16">B96_4</strain>
    </source>
</reference>
<dbReference type="PANTHER" id="PTHR30625">
    <property type="entry name" value="PROTEIN TOLQ"/>
    <property type="match status" value="1"/>
</dbReference>
<evidence type="ECO:0000256" key="12">
    <source>
        <dbReference type="RuleBase" id="RU004057"/>
    </source>
</evidence>
<keyword evidence="10 13" id="KW-0472">Membrane</keyword>
<evidence type="ECO:0000256" key="5">
    <source>
        <dbReference type="ARBA" id="ARBA00022475"/>
    </source>
</evidence>
<dbReference type="Proteomes" id="UP000266258">
    <property type="component" value="Unassembled WGS sequence"/>
</dbReference>
<evidence type="ECO:0000256" key="7">
    <source>
        <dbReference type="ARBA" id="ARBA00022692"/>
    </source>
</evidence>
<keyword evidence="5" id="KW-1003">Cell membrane</keyword>
<evidence type="ECO:0000256" key="9">
    <source>
        <dbReference type="ARBA" id="ARBA00022989"/>
    </source>
</evidence>
<dbReference type="InterPro" id="IPR002898">
    <property type="entry name" value="MotA_ExbB_proton_chnl"/>
</dbReference>
<evidence type="ECO:0000256" key="4">
    <source>
        <dbReference type="ARBA" id="ARBA00022448"/>
    </source>
</evidence>
<keyword evidence="6" id="KW-0997">Cell inner membrane</keyword>
<feature type="transmembrane region" description="Helical" evidence="13">
    <location>
        <begin position="159"/>
        <end position="186"/>
    </location>
</feature>
<sequence length="255" mass="27855">MSTLFSNILFLTGGVTNEVVSTPATEQATSSQTDLGILHLILNEGDLVLKLTFLVLVLMSIYSWTVIIYRAIMTYLVTKKGNKHLKLLNSKEYPTYESAYEAMEGNSPIKELVGTALKSKEEYKHAEGAMAASVNYSEYLQRNIRYGLEKTANSQDGGLSVLATIGATAPFIGLFGTVWGIYRALISITATGNANIATIAGPIGEVLIATAFGLFVAIPAVLCYNVFIRRNRLFSRKLDGFAHDLYNSFVTKSDK</sequence>
<keyword evidence="9 13" id="KW-1133">Transmembrane helix</keyword>
<evidence type="ECO:0000256" key="3">
    <source>
        <dbReference type="ARBA" id="ARBA00022093"/>
    </source>
</evidence>
<accession>A0A3A1Y4W2</accession>
<dbReference type="RefSeq" id="WP_119496673.1">
    <property type="nucleotide sequence ID" value="NZ_NRJH01000018.1"/>
</dbReference>
<feature type="domain" description="MotA/TolQ/ExbB proton channel" evidence="14">
    <location>
        <begin position="133"/>
        <end position="236"/>
    </location>
</feature>
<proteinExistence type="inferred from homology"/>
<dbReference type="GO" id="GO:0017038">
    <property type="term" value="P:protein import"/>
    <property type="evidence" value="ECO:0007669"/>
    <property type="project" value="TreeGrafter"/>
</dbReference>
<dbReference type="GO" id="GO:0005886">
    <property type="term" value="C:plasma membrane"/>
    <property type="evidence" value="ECO:0007669"/>
    <property type="project" value="UniProtKB-SubCell"/>
</dbReference>
<dbReference type="OrthoDB" id="9805133at2"/>
<evidence type="ECO:0000256" key="8">
    <source>
        <dbReference type="ARBA" id="ARBA00022927"/>
    </source>
</evidence>
<feature type="transmembrane region" description="Helical" evidence="13">
    <location>
        <begin position="206"/>
        <end position="227"/>
    </location>
</feature>
<evidence type="ECO:0000256" key="6">
    <source>
        <dbReference type="ARBA" id="ARBA00022519"/>
    </source>
</evidence>
<dbReference type="EMBL" id="NRJH01000018">
    <property type="protein sequence ID" value="RIY33283.1"/>
    <property type="molecule type" value="Genomic_DNA"/>
</dbReference>